<proteinExistence type="predicted"/>
<sequence>MFINHFNILNLSENSENAKDLKDLVKEPLKALKAPLSMLLKKFIKKLLENNEKAADDKKLPVFASTSHVYTDAVEVSLKKEESLVVKM</sequence>
<gene>
    <name evidence="1" type="ORF">CLUMA_CG010568</name>
</gene>
<dbReference type="AlphaFoldDB" id="A0A1J1IAC6"/>
<accession>A0A1J1IAC6</accession>
<dbReference type="EMBL" id="CVRI01000047">
    <property type="protein sequence ID" value="CRK97171.1"/>
    <property type="molecule type" value="Genomic_DNA"/>
</dbReference>
<reference evidence="1 2" key="1">
    <citation type="submission" date="2015-04" db="EMBL/GenBank/DDBJ databases">
        <authorList>
            <person name="Syromyatnikov M.Y."/>
            <person name="Popov V.N."/>
        </authorList>
    </citation>
    <scope>NUCLEOTIDE SEQUENCE [LARGE SCALE GENOMIC DNA]</scope>
</reference>
<protein>
    <submittedName>
        <fullName evidence="1">CLUMA_CG010568, isoform A</fullName>
    </submittedName>
</protein>
<evidence type="ECO:0000313" key="2">
    <source>
        <dbReference type="Proteomes" id="UP000183832"/>
    </source>
</evidence>
<organism evidence="1 2">
    <name type="scientific">Clunio marinus</name>
    <dbReference type="NCBI Taxonomy" id="568069"/>
    <lineage>
        <taxon>Eukaryota</taxon>
        <taxon>Metazoa</taxon>
        <taxon>Ecdysozoa</taxon>
        <taxon>Arthropoda</taxon>
        <taxon>Hexapoda</taxon>
        <taxon>Insecta</taxon>
        <taxon>Pterygota</taxon>
        <taxon>Neoptera</taxon>
        <taxon>Endopterygota</taxon>
        <taxon>Diptera</taxon>
        <taxon>Nematocera</taxon>
        <taxon>Chironomoidea</taxon>
        <taxon>Chironomidae</taxon>
        <taxon>Clunio</taxon>
    </lineage>
</organism>
<evidence type="ECO:0000313" key="1">
    <source>
        <dbReference type="EMBL" id="CRK97171.1"/>
    </source>
</evidence>
<dbReference type="Proteomes" id="UP000183832">
    <property type="component" value="Unassembled WGS sequence"/>
</dbReference>
<name>A0A1J1IAC6_9DIPT</name>
<keyword evidence="2" id="KW-1185">Reference proteome</keyword>